<feature type="coiled-coil region" evidence="5">
    <location>
        <begin position="218"/>
        <end position="248"/>
    </location>
</feature>
<dbReference type="KEGG" id="aten:116289971"/>
<dbReference type="AlphaFoldDB" id="A0A6P8HAZ5"/>
<keyword evidence="3" id="KW-0698">rRNA processing</keyword>
<dbReference type="InParanoid" id="A0A6P8HAZ5"/>
<dbReference type="FunCoup" id="A0A6P8HAZ5">
    <property type="interactions" value="2600"/>
</dbReference>
<sequence>MAVGGAEEHFAKKLANNDKTIRDRAVKRLQAWIASRPSTVKGFSEIEMLKIWKGLFYCFWMSDKPLIQEELAENISKLQQSFKNKESAFTYIITFFKTMHKEWHGIDRLRLDKFYLLVRMFIKENLEFLKRNSWEPSVCSRLCDIYKDGPLHPSKENVPAGMKLHLCSVFLNELSNVANEKVSSEIISSLLEPFFVLAAETKSQVVSRAVKDGVLEKLLDIEEKRLRKENEEDEKQDEKKQILQINCQAIADKLFSLGSDREILGRNRNLLYLYAKKFKKAVSDDTEGNEKGRKRKLEQEKETEKLPDEVVPNKKSKKKQEKLRLNGTASSEIGEKENEPEVTQKDGKKKKQKRTQKGQQDTSEKEVPAPPKMKKKPTKKVLDINGYSKDDIINKESSVKTSNGLQEDETNNNEVAAQGKSSLSEKIVEKTIKELRSQVSSAQDTEKTPVKKKKKQELQGDETPFAAFTKTVTPPAFFKEAVSRTEPRKAKTSKLTCPNSEPQNSKKKVRIHLHKNKAQSTSDYVKSVTSSPDIPFDASRTPEFSLLKTKSLTKSKPVIAAKKRTPSNRSKAVDFF</sequence>
<evidence type="ECO:0000256" key="1">
    <source>
        <dbReference type="ARBA" id="ARBA00004123"/>
    </source>
</evidence>
<evidence type="ECO:0000256" key="2">
    <source>
        <dbReference type="ARBA" id="ARBA00006374"/>
    </source>
</evidence>
<evidence type="ECO:0000256" key="4">
    <source>
        <dbReference type="ARBA" id="ARBA00023242"/>
    </source>
</evidence>
<dbReference type="InterPro" id="IPR010301">
    <property type="entry name" value="RRP1"/>
</dbReference>
<accession>A0A6P8HAZ5</accession>
<feature type="compositionally biased region" description="Basic and acidic residues" evidence="6">
    <location>
        <begin position="297"/>
        <end position="312"/>
    </location>
</feature>
<dbReference type="GO" id="GO:0006364">
    <property type="term" value="P:rRNA processing"/>
    <property type="evidence" value="ECO:0007669"/>
    <property type="project" value="UniProtKB-KW"/>
</dbReference>
<reference evidence="8" key="1">
    <citation type="submission" date="2025-08" db="UniProtKB">
        <authorList>
            <consortium name="RefSeq"/>
        </authorList>
    </citation>
    <scope>IDENTIFICATION</scope>
    <source>
        <tissue evidence="8">Tentacle</tissue>
    </source>
</reference>
<feature type="compositionally biased region" description="Polar residues" evidence="6">
    <location>
        <begin position="493"/>
        <end position="503"/>
    </location>
</feature>
<feature type="compositionally biased region" description="Basic and acidic residues" evidence="6">
    <location>
        <begin position="388"/>
        <end position="398"/>
    </location>
</feature>
<gene>
    <name evidence="8" type="primary">LOC116289971</name>
</gene>
<dbReference type="Pfam" id="PF05997">
    <property type="entry name" value="Nop52"/>
    <property type="match status" value="1"/>
</dbReference>
<feature type="region of interest" description="Disordered" evidence="6">
    <location>
        <begin position="479"/>
        <end position="509"/>
    </location>
</feature>
<dbReference type="GO" id="GO:0030688">
    <property type="term" value="C:preribosome, small subunit precursor"/>
    <property type="evidence" value="ECO:0007669"/>
    <property type="project" value="InterPro"/>
</dbReference>
<feature type="compositionally biased region" description="Basic residues" evidence="6">
    <location>
        <begin position="347"/>
        <end position="356"/>
    </location>
</feature>
<dbReference type="Proteomes" id="UP000515163">
    <property type="component" value="Unplaced"/>
</dbReference>
<evidence type="ECO:0000313" key="7">
    <source>
        <dbReference type="Proteomes" id="UP000515163"/>
    </source>
</evidence>
<evidence type="ECO:0000256" key="5">
    <source>
        <dbReference type="SAM" id="Coils"/>
    </source>
</evidence>
<keyword evidence="7" id="KW-1185">Reference proteome</keyword>
<feature type="compositionally biased region" description="Polar residues" evidence="6">
    <location>
        <begin position="412"/>
        <end position="424"/>
    </location>
</feature>
<feature type="region of interest" description="Disordered" evidence="6">
    <location>
        <begin position="283"/>
        <end position="466"/>
    </location>
</feature>
<comment type="similarity">
    <text evidence="2">Belongs to the RRP1 family.</text>
</comment>
<feature type="compositionally biased region" description="Basic and acidic residues" evidence="6">
    <location>
        <begin position="426"/>
        <end position="436"/>
    </location>
</feature>
<evidence type="ECO:0000313" key="8">
    <source>
        <dbReference type="RefSeq" id="XP_031552791.1"/>
    </source>
</evidence>
<feature type="compositionally biased region" description="Basic and acidic residues" evidence="6">
    <location>
        <begin position="333"/>
        <end position="346"/>
    </location>
</feature>
<dbReference type="OrthoDB" id="2019504at2759"/>
<keyword evidence="5" id="KW-0175">Coiled coil</keyword>
<keyword evidence="4" id="KW-0539">Nucleus</keyword>
<evidence type="ECO:0000256" key="6">
    <source>
        <dbReference type="SAM" id="MobiDB-lite"/>
    </source>
</evidence>
<dbReference type="PANTHER" id="PTHR13026">
    <property type="entry name" value="NNP-1 PROTEIN NOVEL NUCLEAR PROTEIN 1 NOP52"/>
    <property type="match status" value="1"/>
</dbReference>
<dbReference type="RefSeq" id="XP_031552791.1">
    <property type="nucleotide sequence ID" value="XM_031696931.1"/>
</dbReference>
<name>A0A6P8HAZ5_ACTTE</name>
<evidence type="ECO:0000256" key="3">
    <source>
        <dbReference type="ARBA" id="ARBA00022552"/>
    </source>
</evidence>
<dbReference type="GeneID" id="116289971"/>
<protein>
    <submittedName>
        <fullName evidence="8">Ribosomal RNA processing protein 1 homolog A-like isoform X1</fullName>
    </submittedName>
</protein>
<proteinExistence type="inferred from homology"/>
<organism evidence="7 8">
    <name type="scientific">Actinia tenebrosa</name>
    <name type="common">Australian red waratah sea anemone</name>
    <dbReference type="NCBI Taxonomy" id="6105"/>
    <lineage>
        <taxon>Eukaryota</taxon>
        <taxon>Metazoa</taxon>
        <taxon>Cnidaria</taxon>
        <taxon>Anthozoa</taxon>
        <taxon>Hexacorallia</taxon>
        <taxon>Actiniaria</taxon>
        <taxon>Actiniidae</taxon>
        <taxon>Actinia</taxon>
    </lineage>
</organism>
<comment type="subcellular location">
    <subcellularLocation>
        <location evidence="1">Nucleus</location>
    </subcellularLocation>
</comment>
<dbReference type="GO" id="GO:0005634">
    <property type="term" value="C:nucleus"/>
    <property type="evidence" value="ECO:0007669"/>
    <property type="project" value="UniProtKB-SubCell"/>
</dbReference>
<dbReference type="PANTHER" id="PTHR13026:SF0">
    <property type="entry name" value="RIBOSOMAL RNA PROCESSING 1B"/>
    <property type="match status" value="1"/>
</dbReference>